<accession>A0ABR3QXG6</accession>
<sequence>MLFFSSLCLAFAALSITAYPHPEPSWTHHIESNTTTLSTRAETGICTTLDLPTEASYKIGYEAFCKRVAGHLTENSWAMYYDTDPAVGTVMIQSHLGKDIPWIYKVTSNSPGGGAPFKFNLTSCIGGFRDALEGRRAKLGREYCVVDESGGNGKSKGFSGQGYVLKMGSTINFAPGDIADGAKYETRMRKGWNCDPQNPNGEKQEC</sequence>
<feature type="signal peptide" evidence="1">
    <location>
        <begin position="1"/>
        <end position="18"/>
    </location>
</feature>
<dbReference type="EMBL" id="JAKIXB020000027">
    <property type="protein sequence ID" value="KAL1596860.1"/>
    <property type="molecule type" value="Genomic_DNA"/>
</dbReference>
<feature type="chain" id="PRO_5046145627" description="Ecp2 effector protein domain-containing protein" evidence="1">
    <location>
        <begin position="19"/>
        <end position="206"/>
    </location>
</feature>
<name>A0ABR3QXG6_9PLEO</name>
<organism evidence="2 3">
    <name type="scientific">Nothophoma quercina</name>
    <dbReference type="NCBI Taxonomy" id="749835"/>
    <lineage>
        <taxon>Eukaryota</taxon>
        <taxon>Fungi</taxon>
        <taxon>Dikarya</taxon>
        <taxon>Ascomycota</taxon>
        <taxon>Pezizomycotina</taxon>
        <taxon>Dothideomycetes</taxon>
        <taxon>Pleosporomycetidae</taxon>
        <taxon>Pleosporales</taxon>
        <taxon>Pleosporineae</taxon>
        <taxon>Didymellaceae</taxon>
        <taxon>Nothophoma</taxon>
    </lineage>
</organism>
<gene>
    <name evidence="2" type="ORF">SLS59_007601</name>
</gene>
<keyword evidence="3" id="KW-1185">Reference proteome</keyword>
<evidence type="ECO:0008006" key="4">
    <source>
        <dbReference type="Google" id="ProtNLM"/>
    </source>
</evidence>
<keyword evidence="1" id="KW-0732">Signal</keyword>
<dbReference type="Proteomes" id="UP001521222">
    <property type="component" value="Unassembled WGS sequence"/>
</dbReference>
<protein>
    <recommendedName>
        <fullName evidence="4">Ecp2 effector protein domain-containing protein</fullName>
    </recommendedName>
</protein>
<comment type="caution">
    <text evidence="2">The sequence shown here is derived from an EMBL/GenBank/DDBJ whole genome shotgun (WGS) entry which is preliminary data.</text>
</comment>
<reference evidence="2 3" key="1">
    <citation type="submission" date="2024-02" db="EMBL/GenBank/DDBJ databases">
        <title>De novo assembly and annotation of 12 fungi associated with fruit tree decline syndrome in Ontario, Canada.</title>
        <authorList>
            <person name="Sulman M."/>
            <person name="Ellouze W."/>
            <person name="Ilyukhin E."/>
        </authorList>
    </citation>
    <scope>NUCLEOTIDE SEQUENCE [LARGE SCALE GENOMIC DNA]</scope>
    <source>
        <strain evidence="2 3">M97-236</strain>
    </source>
</reference>
<evidence type="ECO:0000313" key="3">
    <source>
        <dbReference type="Proteomes" id="UP001521222"/>
    </source>
</evidence>
<evidence type="ECO:0000256" key="1">
    <source>
        <dbReference type="SAM" id="SignalP"/>
    </source>
</evidence>
<evidence type="ECO:0000313" key="2">
    <source>
        <dbReference type="EMBL" id="KAL1596860.1"/>
    </source>
</evidence>
<proteinExistence type="predicted"/>